<dbReference type="AlphaFoldDB" id="A0A7M7RD64"/>
<keyword evidence="14" id="KW-1185">Reference proteome</keyword>
<evidence type="ECO:0000259" key="11">
    <source>
        <dbReference type="Pfam" id="PF10568"/>
    </source>
</evidence>
<keyword evidence="3" id="KW-0813">Transport</keyword>
<dbReference type="SUPFAM" id="SSF47616">
    <property type="entry name" value="GST C-terminal domain-like"/>
    <property type="match status" value="1"/>
</dbReference>
<dbReference type="OMA" id="PIPFNFY"/>
<dbReference type="Pfam" id="PF10568">
    <property type="entry name" value="Tom37"/>
    <property type="match status" value="1"/>
</dbReference>
<sequence length="319" mass="36727">MAAMMEMDCWKGDWGLPSVDRDCLKVMAYAQFAGAPIKVHRDRRLWRNISAHYPVFYSDGRTLKSADSIIEHLKQNQFDADSELNDQQRADILAYSSLLEEKLLPALQYTWWVDAKNYTEFSRPWFAKTMHFPFNYFIPGQLQRTAESSLEVRRGGLHLLDGELSQNVMKDARYCLNMLSERLGEKEFFFGESPTSLDALVFSYLAPLVRVPFPSNTLQVHCKACENLVMFCSRILQRYFPQDPQEPQTAPKESQATSEEVFDDPHKTRNQILSVLFAATAMVGYALFSGMVQFEIVDDDEMDDHGMMDDEGDDYQAQE</sequence>
<dbReference type="InterPro" id="IPR040079">
    <property type="entry name" value="Glutathione_S-Trfase"/>
</dbReference>
<feature type="compositionally biased region" description="Polar residues" evidence="9">
    <location>
        <begin position="245"/>
        <end position="258"/>
    </location>
</feature>
<dbReference type="GO" id="GO:0015031">
    <property type="term" value="P:protein transport"/>
    <property type="evidence" value="ECO:0007669"/>
    <property type="project" value="UniProtKB-KW"/>
</dbReference>
<keyword evidence="4 8" id="KW-1000">Mitochondrion outer membrane</keyword>
<name>A0A7M7RD64_STRPU</name>
<evidence type="ECO:0000256" key="10">
    <source>
        <dbReference type="SAM" id="Phobius"/>
    </source>
</evidence>
<dbReference type="CDD" id="cd03078">
    <property type="entry name" value="GST_N_Metaxin1_like"/>
    <property type="match status" value="1"/>
</dbReference>
<dbReference type="InterPro" id="IPR017410">
    <property type="entry name" value="Metaxin1/3"/>
</dbReference>
<evidence type="ECO:0000256" key="3">
    <source>
        <dbReference type="ARBA" id="ARBA00022448"/>
    </source>
</evidence>
<dbReference type="InterPro" id="IPR033468">
    <property type="entry name" value="Metaxin_GST"/>
</dbReference>
<dbReference type="InterPro" id="IPR050931">
    <property type="entry name" value="Mito_Protein_Transport_Metaxin"/>
</dbReference>
<dbReference type="KEGG" id="spu:585826"/>
<dbReference type="SFLD" id="SFLDG01180">
    <property type="entry name" value="SUF1"/>
    <property type="match status" value="1"/>
</dbReference>
<feature type="transmembrane region" description="Helical" evidence="10">
    <location>
        <begin position="272"/>
        <end position="294"/>
    </location>
</feature>
<keyword evidence="10" id="KW-0812">Transmembrane</keyword>
<feature type="domain" description="Mitochondrial outer membrane transport complex Sam37/metaxin N-terminal" evidence="11">
    <location>
        <begin position="23"/>
        <end position="143"/>
    </location>
</feature>
<accession>A0A7M7RD64</accession>
<dbReference type="GO" id="GO:0007005">
    <property type="term" value="P:mitochondrion organization"/>
    <property type="evidence" value="ECO:0000318"/>
    <property type="project" value="GO_Central"/>
</dbReference>
<feature type="region of interest" description="Disordered" evidence="9">
    <location>
        <begin position="243"/>
        <end position="263"/>
    </location>
</feature>
<proteinExistence type="inferred from homology"/>
<comment type="subcellular location">
    <subcellularLocation>
        <location evidence="1 8">Mitochondrion outer membrane</location>
    </subcellularLocation>
</comment>
<dbReference type="SFLD" id="SFLDS00019">
    <property type="entry name" value="Glutathione_Transferase_(cytos"/>
    <property type="match status" value="1"/>
</dbReference>
<comment type="similarity">
    <text evidence="2 8">Belongs to the metaxin family.</text>
</comment>
<dbReference type="GeneID" id="585826"/>
<evidence type="ECO:0000256" key="9">
    <source>
        <dbReference type="SAM" id="MobiDB-lite"/>
    </source>
</evidence>
<evidence type="ECO:0000256" key="1">
    <source>
        <dbReference type="ARBA" id="ARBA00004294"/>
    </source>
</evidence>
<dbReference type="InterPro" id="IPR036282">
    <property type="entry name" value="Glutathione-S-Trfase_C_sf"/>
</dbReference>
<dbReference type="PANTHER" id="PTHR12289:SF41">
    <property type="entry name" value="FAILED AXON CONNECTIONS-RELATED"/>
    <property type="match status" value="1"/>
</dbReference>
<dbReference type="OrthoDB" id="5835136at2759"/>
<keyword evidence="10" id="KW-1133">Transmembrane helix</keyword>
<dbReference type="PIRSF" id="PIRSF038150">
    <property type="entry name" value="Metaxin"/>
    <property type="match status" value="1"/>
</dbReference>
<evidence type="ECO:0000256" key="5">
    <source>
        <dbReference type="ARBA" id="ARBA00022927"/>
    </source>
</evidence>
<feature type="domain" description="Metaxin glutathione S-transferase" evidence="12">
    <location>
        <begin position="172"/>
        <end position="235"/>
    </location>
</feature>
<dbReference type="InterPro" id="IPR019564">
    <property type="entry name" value="Sam37/metaxin_N"/>
</dbReference>
<dbReference type="InParanoid" id="A0A7M7RD64"/>
<evidence type="ECO:0000256" key="2">
    <source>
        <dbReference type="ARBA" id="ARBA00009170"/>
    </source>
</evidence>
<dbReference type="CDD" id="cd03212">
    <property type="entry name" value="GST_C_Metaxin1_3"/>
    <property type="match status" value="1"/>
</dbReference>
<evidence type="ECO:0000259" key="12">
    <source>
        <dbReference type="Pfam" id="PF17171"/>
    </source>
</evidence>
<evidence type="ECO:0000256" key="8">
    <source>
        <dbReference type="PIRNR" id="PIRNR038150"/>
    </source>
</evidence>
<evidence type="ECO:0000313" key="13">
    <source>
        <dbReference type="EnsemblMetazoa" id="XP_790728"/>
    </source>
</evidence>
<dbReference type="Pfam" id="PF17171">
    <property type="entry name" value="GST_C_6"/>
    <property type="match status" value="1"/>
</dbReference>
<dbReference type="RefSeq" id="XP_790728.1">
    <property type="nucleotide sequence ID" value="XM_785635.4"/>
</dbReference>
<dbReference type="GO" id="GO:0001401">
    <property type="term" value="C:SAM complex"/>
    <property type="evidence" value="ECO:0000318"/>
    <property type="project" value="GO_Central"/>
</dbReference>
<evidence type="ECO:0000256" key="7">
    <source>
        <dbReference type="ARBA" id="ARBA00023136"/>
    </source>
</evidence>
<keyword evidence="6" id="KW-0496">Mitochondrion</keyword>
<dbReference type="FunCoup" id="A0A7M7RD64">
    <property type="interactions" value="2110"/>
</dbReference>
<dbReference type="CTD" id="4580"/>
<dbReference type="EnsemblMetazoa" id="XM_785635">
    <property type="protein sequence ID" value="XP_790728"/>
    <property type="gene ID" value="LOC585826"/>
</dbReference>
<evidence type="ECO:0000256" key="6">
    <source>
        <dbReference type="ARBA" id="ARBA00023128"/>
    </source>
</evidence>
<keyword evidence="5" id="KW-0653">Protein transport</keyword>
<organism evidence="13 14">
    <name type="scientific">Strongylocentrotus purpuratus</name>
    <name type="common">Purple sea urchin</name>
    <dbReference type="NCBI Taxonomy" id="7668"/>
    <lineage>
        <taxon>Eukaryota</taxon>
        <taxon>Metazoa</taxon>
        <taxon>Echinodermata</taxon>
        <taxon>Eleutherozoa</taxon>
        <taxon>Echinozoa</taxon>
        <taxon>Echinoidea</taxon>
        <taxon>Euechinoidea</taxon>
        <taxon>Echinacea</taxon>
        <taxon>Camarodonta</taxon>
        <taxon>Echinidea</taxon>
        <taxon>Strongylocentrotidae</taxon>
        <taxon>Strongylocentrotus</taxon>
    </lineage>
</organism>
<protein>
    <recommendedName>
        <fullName evidence="8">Metaxin</fullName>
    </recommendedName>
</protein>
<evidence type="ECO:0000313" key="14">
    <source>
        <dbReference type="Proteomes" id="UP000007110"/>
    </source>
</evidence>
<keyword evidence="7 10" id="KW-0472">Membrane</keyword>
<dbReference type="Proteomes" id="UP000007110">
    <property type="component" value="Unassembled WGS sequence"/>
</dbReference>
<reference evidence="14" key="1">
    <citation type="submission" date="2015-02" db="EMBL/GenBank/DDBJ databases">
        <title>Genome sequencing for Strongylocentrotus purpuratus.</title>
        <authorList>
            <person name="Murali S."/>
            <person name="Liu Y."/>
            <person name="Vee V."/>
            <person name="English A."/>
            <person name="Wang M."/>
            <person name="Skinner E."/>
            <person name="Han Y."/>
            <person name="Muzny D.M."/>
            <person name="Worley K.C."/>
            <person name="Gibbs R.A."/>
        </authorList>
    </citation>
    <scope>NUCLEOTIDE SEQUENCE</scope>
</reference>
<dbReference type="PANTHER" id="PTHR12289">
    <property type="entry name" value="METAXIN RELATED"/>
    <property type="match status" value="1"/>
</dbReference>
<evidence type="ECO:0000256" key="4">
    <source>
        <dbReference type="ARBA" id="ARBA00022787"/>
    </source>
</evidence>
<reference evidence="13" key="2">
    <citation type="submission" date="2021-01" db="UniProtKB">
        <authorList>
            <consortium name="EnsemblMetazoa"/>
        </authorList>
    </citation>
    <scope>IDENTIFICATION</scope>
</reference>